<proteinExistence type="predicted"/>
<evidence type="ECO:0000256" key="1">
    <source>
        <dbReference type="ARBA" id="ARBA00022723"/>
    </source>
</evidence>
<dbReference type="InterPro" id="IPR007219">
    <property type="entry name" value="XnlR_reg_dom"/>
</dbReference>
<dbReference type="AlphaFoldDB" id="X0L828"/>
<dbReference type="OrthoDB" id="10018191at2759"/>
<evidence type="ECO:0000256" key="3">
    <source>
        <dbReference type="ARBA" id="ARBA00023015"/>
    </source>
</evidence>
<dbReference type="HOGENOM" id="CLU_003864_0_0_1"/>
<evidence type="ECO:0000259" key="6">
    <source>
        <dbReference type="Pfam" id="PF04082"/>
    </source>
</evidence>
<dbReference type="PANTHER" id="PTHR47660:SF7">
    <property type="entry name" value="TRANSCRIPTION FACTOR WITH C2H2 AND ZN(2)-CYS(6) DNA BINDING DOMAIN (EUROFUNG)"/>
    <property type="match status" value="1"/>
</dbReference>
<dbReference type="PANTHER" id="PTHR47660">
    <property type="entry name" value="TRANSCRIPTION FACTOR WITH C2H2 AND ZN(2)-CYS(6) DNA BINDING DOMAIN (EUROFUNG)-RELATED-RELATED"/>
    <property type="match status" value="1"/>
</dbReference>
<name>X0L828_FUSOX</name>
<evidence type="ECO:0000256" key="2">
    <source>
        <dbReference type="ARBA" id="ARBA00022833"/>
    </source>
</evidence>
<keyword evidence="5" id="KW-0539">Nucleus</keyword>
<feature type="non-terminal residue" evidence="7">
    <location>
        <position position="1"/>
    </location>
</feature>
<protein>
    <recommendedName>
        <fullName evidence="6">Xylanolytic transcriptional activator regulatory domain-containing protein</fullName>
    </recommendedName>
</protein>
<evidence type="ECO:0000313" key="7">
    <source>
        <dbReference type="EMBL" id="EXM17141.1"/>
    </source>
</evidence>
<accession>X0L828</accession>
<dbReference type="GO" id="GO:0008270">
    <property type="term" value="F:zinc ion binding"/>
    <property type="evidence" value="ECO:0007669"/>
    <property type="project" value="InterPro"/>
</dbReference>
<evidence type="ECO:0000256" key="4">
    <source>
        <dbReference type="ARBA" id="ARBA00023163"/>
    </source>
</evidence>
<dbReference type="GO" id="GO:0003677">
    <property type="term" value="F:DNA binding"/>
    <property type="evidence" value="ECO:0007669"/>
    <property type="project" value="InterPro"/>
</dbReference>
<organism evidence="7">
    <name type="scientific">Fusarium oxysporum f. sp. vasinfectum 25433</name>
    <dbReference type="NCBI Taxonomy" id="1089449"/>
    <lineage>
        <taxon>Eukaryota</taxon>
        <taxon>Fungi</taxon>
        <taxon>Dikarya</taxon>
        <taxon>Ascomycota</taxon>
        <taxon>Pezizomycotina</taxon>
        <taxon>Sordariomycetes</taxon>
        <taxon>Hypocreomycetidae</taxon>
        <taxon>Hypocreales</taxon>
        <taxon>Nectriaceae</taxon>
        <taxon>Fusarium</taxon>
        <taxon>Fusarium oxysporum species complex</taxon>
    </lineage>
</organism>
<evidence type="ECO:0000256" key="5">
    <source>
        <dbReference type="ARBA" id="ARBA00023242"/>
    </source>
</evidence>
<dbReference type="EMBL" id="JH657985">
    <property type="protein sequence ID" value="EXM17141.1"/>
    <property type="molecule type" value="Genomic_DNA"/>
</dbReference>
<keyword evidence="4" id="KW-0804">Transcription</keyword>
<gene>
    <name evidence="7" type="ORF">FOTG_14626</name>
</gene>
<keyword evidence="3" id="KW-0805">Transcription regulation</keyword>
<reference evidence="7" key="1">
    <citation type="submission" date="2011-11" db="EMBL/GenBank/DDBJ databases">
        <title>The Genome Sequence of Fusarium oxysporum Cotton.</title>
        <authorList>
            <consortium name="The Broad Institute Genome Sequencing Platform"/>
            <person name="Ma L.-J."/>
            <person name="Gale L.R."/>
            <person name="Schwartz D.C."/>
            <person name="Zhou S."/>
            <person name="Corby-Kistler H."/>
            <person name="Young S.K."/>
            <person name="Zeng Q."/>
            <person name="Gargeya S."/>
            <person name="Fitzgerald M."/>
            <person name="Haas B."/>
            <person name="Abouelleil A."/>
            <person name="Alvarado L."/>
            <person name="Arachchi H.M."/>
            <person name="Berlin A."/>
            <person name="Brown A."/>
            <person name="Chapman S.B."/>
            <person name="Chen Z."/>
            <person name="Dunbar C."/>
            <person name="Freedman E."/>
            <person name="Gearin G."/>
            <person name="Goldberg J."/>
            <person name="Griggs A."/>
            <person name="Gujja S."/>
            <person name="Heiman D."/>
            <person name="Howarth C."/>
            <person name="Larson L."/>
            <person name="Lui A."/>
            <person name="MacDonald P.J.P."/>
            <person name="Montmayeur A."/>
            <person name="Murphy C."/>
            <person name="Neiman D."/>
            <person name="Pearson M."/>
            <person name="Priest M."/>
            <person name="Roberts A."/>
            <person name="Saif S."/>
            <person name="Shea T."/>
            <person name="Shenoy N."/>
            <person name="Sisk P."/>
            <person name="Stolte C."/>
            <person name="Sykes S."/>
            <person name="Wortman J."/>
            <person name="Nusbaum C."/>
            <person name="Birren B."/>
        </authorList>
    </citation>
    <scope>NUCLEOTIDE SEQUENCE [LARGE SCALE GENOMIC DNA]</scope>
    <source>
        <strain evidence="7">25433</strain>
    </source>
</reference>
<dbReference type="GO" id="GO:0006351">
    <property type="term" value="P:DNA-templated transcription"/>
    <property type="evidence" value="ECO:0007669"/>
    <property type="project" value="InterPro"/>
</dbReference>
<keyword evidence="2" id="KW-0862">Zinc</keyword>
<sequence>MAAQACLRLRLLSEDDNIGSYEDDQSLEQEWITWRFRETRRRTGLFVWLTSCYFALASEHHPCLFPDQPQVRLPCREELWAAESPQAWSTARSEVGDADPIAFSTEEASRPTVPEVTVELWRNLTSKHSSNSFATIVIIHMLVHRRWSANEYLADVIRDIPQTNLSNIYVPGRKYLGSVPEYIKWRNQCCDCLDVLHWEALSLSAKAEGLEGPALLHLHLARLSLLTPVQDLFAIAHQSTLSGTAHMTPSSLYRHGTSKLDPRHTIKIWATQDRYKARLAVIHAGAVLWHVRRYSSDSIVEPFALFLAALVLWAYGQTSNIRKLYESACTRAQSPVSDNENSVISTTTTHGSVENRAMHDYISRRRRMPSTMQLDRPMDDELVQYFIRFGEDLRLPLEGVDELCTAEGPLQILQEVSSLLMEQHKPWGISDTYARFLQDLQMPQWQI</sequence>
<dbReference type="Proteomes" id="UP000030701">
    <property type="component" value="Unassembled WGS sequence"/>
</dbReference>
<feature type="domain" description="Xylanolytic transcriptional activator regulatory" evidence="6">
    <location>
        <begin position="21"/>
        <end position="93"/>
    </location>
</feature>
<keyword evidence="1" id="KW-0479">Metal-binding</keyword>
<reference evidence="7" key="2">
    <citation type="submission" date="2012-05" db="EMBL/GenBank/DDBJ databases">
        <title>The Genome Annotation of Fusarium oxysporum Cotton.</title>
        <authorList>
            <consortium name="The Broad Institute Genomics Platform"/>
            <person name="Ma L.-J."/>
            <person name="Corby-Kistler H."/>
            <person name="Broz K."/>
            <person name="Gale L.R."/>
            <person name="Jonkers W."/>
            <person name="O'Donnell K."/>
            <person name="Ploetz R."/>
            <person name="Steinberg C."/>
            <person name="Schwartz D.C."/>
            <person name="VanEtten H."/>
            <person name="Zhou S."/>
            <person name="Young S.K."/>
            <person name="Zeng Q."/>
            <person name="Gargeya S."/>
            <person name="Fitzgerald M."/>
            <person name="Abouelleil A."/>
            <person name="Alvarado L."/>
            <person name="Chapman S.B."/>
            <person name="Gainer-Dewar J."/>
            <person name="Goldberg J."/>
            <person name="Griggs A."/>
            <person name="Gujja S."/>
            <person name="Hansen M."/>
            <person name="Howarth C."/>
            <person name="Imamovic A."/>
            <person name="Ireland A."/>
            <person name="Larimer J."/>
            <person name="McCowan C."/>
            <person name="Murphy C."/>
            <person name="Pearson M."/>
            <person name="Poon T.W."/>
            <person name="Priest M."/>
            <person name="Roberts A."/>
            <person name="Saif S."/>
            <person name="Shea T."/>
            <person name="Sykes S."/>
            <person name="Wortman J."/>
            <person name="Nusbaum C."/>
            <person name="Birren B."/>
        </authorList>
    </citation>
    <scope>NUCLEOTIDE SEQUENCE</scope>
    <source>
        <strain evidence="7">25433</strain>
    </source>
</reference>
<dbReference type="Pfam" id="PF04082">
    <property type="entry name" value="Fungal_trans"/>
    <property type="match status" value="1"/>
</dbReference>